<dbReference type="eggNOG" id="COG4980">
    <property type="taxonomic scope" value="Bacteria"/>
</dbReference>
<dbReference type="InterPro" id="IPR052928">
    <property type="entry name" value="Desiccation-related_membrane"/>
</dbReference>
<feature type="region of interest" description="Disordered" evidence="2">
    <location>
        <begin position="48"/>
        <end position="78"/>
    </location>
</feature>
<proteinExistence type="predicted"/>
<reference evidence="4 5" key="1">
    <citation type="journal article" date="2013" name="Appl. Environ. Microbiol.">
        <title>The genome of the alga-associated marine flavobacterium Formosa agariphila KMM 3901T reveals a broad potential for degradation of algal polysaccharides.</title>
        <authorList>
            <person name="Mann A.J."/>
            <person name="Hahnke R.L."/>
            <person name="Huang S."/>
            <person name="Werner J."/>
            <person name="Xing P."/>
            <person name="Barbeyron T."/>
            <person name="Huettel B."/>
            <person name="Stueber K."/>
            <person name="Reinhardt R."/>
            <person name="Harder J."/>
            <person name="Gloeckner F.O."/>
            <person name="Amann R.I."/>
            <person name="Teeling H."/>
        </authorList>
    </citation>
    <scope>NUCLEOTIDE SEQUENCE [LARGE SCALE GENOMIC DNA]</scope>
    <source>
        <strain evidence="5">DSM 15362 / KCTC 12365 / LMG 23005 / KMM 3901</strain>
    </source>
</reference>
<dbReference type="Proteomes" id="UP000016160">
    <property type="component" value="Chromosome"/>
</dbReference>
<dbReference type="PANTHER" id="PTHR35792:SF1">
    <property type="entry name" value="SLL0268 PROTEIN"/>
    <property type="match status" value="1"/>
</dbReference>
<feature type="transmembrane region" description="Helical" evidence="3">
    <location>
        <begin position="6"/>
        <end position="26"/>
    </location>
</feature>
<feature type="compositionally biased region" description="Basic and acidic residues" evidence="2">
    <location>
        <begin position="48"/>
        <end position="70"/>
    </location>
</feature>
<dbReference type="Pfam" id="PF12732">
    <property type="entry name" value="YtxH"/>
    <property type="match status" value="1"/>
</dbReference>
<dbReference type="AlphaFoldDB" id="T2KMR4"/>
<keyword evidence="3" id="KW-0812">Transmembrane</keyword>
<dbReference type="SUPFAM" id="SSF58113">
    <property type="entry name" value="Apolipoprotein A-I"/>
    <property type="match status" value="1"/>
</dbReference>
<evidence type="ECO:0000256" key="3">
    <source>
        <dbReference type="SAM" id="Phobius"/>
    </source>
</evidence>
<evidence type="ECO:0000313" key="4">
    <source>
        <dbReference type="EMBL" id="CDF79743.1"/>
    </source>
</evidence>
<dbReference type="OrthoDB" id="598035at2"/>
<organism evidence="4 5">
    <name type="scientific">Formosa agariphila (strain DSM 15362 / KCTC 12365 / LMG 23005 / KMM 3901 / M-2Alg 35-1)</name>
    <dbReference type="NCBI Taxonomy" id="1347342"/>
    <lineage>
        <taxon>Bacteria</taxon>
        <taxon>Pseudomonadati</taxon>
        <taxon>Bacteroidota</taxon>
        <taxon>Flavobacteriia</taxon>
        <taxon>Flavobacteriales</taxon>
        <taxon>Flavobacteriaceae</taxon>
        <taxon>Formosa</taxon>
    </lineage>
</organism>
<dbReference type="InterPro" id="IPR024623">
    <property type="entry name" value="YtxH"/>
</dbReference>
<evidence type="ECO:0000313" key="5">
    <source>
        <dbReference type="Proteomes" id="UP000016160"/>
    </source>
</evidence>
<keyword evidence="3" id="KW-1133">Transmembrane helix</keyword>
<sequence length="120" mass="13001">MSKSGNTVLGLLAGTAIGALFGILYAPDKGSKTRQRLSEEALAARDKMNSEAHDLKEKVSSSAHDLKEKVNSSLNTKKGTLDEQIESIVTDASHKADDVISSLEKKLAKLKDQNKKYQKS</sequence>
<evidence type="ECO:0000256" key="1">
    <source>
        <dbReference type="SAM" id="Coils"/>
    </source>
</evidence>
<dbReference type="EMBL" id="HG315671">
    <property type="protein sequence ID" value="CDF79743.1"/>
    <property type="molecule type" value="Genomic_DNA"/>
</dbReference>
<dbReference type="PANTHER" id="PTHR35792">
    <property type="entry name" value="GENERAL STRESS PROTEIN"/>
    <property type="match status" value="1"/>
</dbReference>
<dbReference type="STRING" id="1347342.BN863_20310"/>
<protein>
    <submittedName>
        <fullName evidence="4">YtxH-like protein</fullName>
    </submittedName>
</protein>
<keyword evidence="5" id="KW-1185">Reference proteome</keyword>
<dbReference type="RefSeq" id="WP_038530173.1">
    <property type="nucleotide sequence ID" value="NZ_HG315671.1"/>
</dbReference>
<keyword evidence="3" id="KW-0472">Membrane</keyword>
<dbReference type="PATRIC" id="fig|1347342.6.peg.2035"/>
<dbReference type="HOGENOM" id="CLU_105320_4_0_10"/>
<keyword evidence="1" id="KW-0175">Coiled coil</keyword>
<feature type="coiled-coil region" evidence="1">
    <location>
        <begin position="93"/>
        <end position="120"/>
    </location>
</feature>
<name>T2KMR4_FORAG</name>
<gene>
    <name evidence="4" type="ORF">BN863_20310</name>
</gene>
<accession>T2KMR4</accession>
<evidence type="ECO:0000256" key="2">
    <source>
        <dbReference type="SAM" id="MobiDB-lite"/>
    </source>
</evidence>
<dbReference type="Gene3D" id="1.20.120.20">
    <property type="entry name" value="Apolipoprotein"/>
    <property type="match status" value="1"/>
</dbReference>